<keyword evidence="2" id="KW-1185">Reference proteome</keyword>
<dbReference type="Gene3D" id="3.10.10.10">
    <property type="entry name" value="HIV Type 1 Reverse Transcriptase, subunit A, domain 1"/>
    <property type="match status" value="1"/>
</dbReference>
<organism evidence="1 2">
    <name type="scientific">Austropuccinia psidii MF-1</name>
    <dbReference type="NCBI Taxonomy" id="1389203"/>
    <lineage>
        <taxon>Eukaryota</taxon>
        <taxon>Fungi</taxon>
        <taxon>Dikarya</taxon>
        <taxon>Basidiomycota</taxon>
        <taxon>Pucciniomycotina</taxon>
        <taxon>Pucciniomycetes</taxon>
        <taxon>Pucciniales</taxon>
        <taxon>Sphaerophragmiaceae</taxon>
        <taxon>Austropuccinia</taxon>
    </lineage>
</organism>
<dbReference type="EMBL" id="AVOT02058138">
    <property type="protein sequence ID" value="MBW0552081.1"/>
    <property type="molecule type" value="Genomic_DNA"/>
</dbReference>
<dbReference type="InterPro" id="IPR043128">
    <property type="entry name" value="Rev_trsase/Diguanyl_cyclase"/>
</dbReference>
<reference evidence="1" key="1">
    <citation type="submission" date="2021-03" db="EMBL/GenBank/DDBJ databases">
        <title>Draft genome sequence of rust myrtle Austropuccinia psidii MF-1, a brazilian biotype.</title>
        <authorList>
            <person name="Quecine M.C."/>
            <person name="Pachon D.M.R."/>
            <person name="Bonatelli M.L."/>
            <person name="Correr F.H."/>
            <person name="Franceschini L.M."/>
            <person name="Leite T.F."/>
            <person name="Margarido G.R.A."/>
            <person name="Almeida C.A."/>
            <person name="Ferrarezi J.A."/>
            <person name="Labate C.A."/>
        </authorList>
    </citation>
    <scope>NUCLEOTIDE SEQUENCE</scope>
    <source>
        <strain evidence="1">MF-1</strain>
    </source>
</reference>
<evidence type="ECO:0000313" key="1">
    <source>
        <dbReference type="EMBL" id="MBW0552081.1"/>
    </source>
</evidence>
<protein>
    <submittedName>
        <fullName evidence="1">Uncharacterized protein</fullName>
    </submittedName>
</protein>
<accession>A0A9Q3PA01</accession>
<dbReference type="SUPFAM" id="SSF56672">
    <property type="entry name" value="DNA/RNA polymerases"/>
    <property type="match status" value="1"/>
</dbReference>
<dbReference type="AlphaFoldDB" id="A0A9Q3PA01"/>
<comment type="caution">
    <text evidence="1">The sequence shown here is derived from an EMBL/GenBank/DDBJ whole genome shotgun (WGS) entry which is preliminary data.</text>
</comment>
<dbReference type="Gene3D" id="3.30.70.270">
    <property type="match status" value="1"/>
</dbReference>
<sequence>MWSYLKGSHFASDKGPLGAIVGHEVHIILNIERPYPPLSRRPAYSECTKSREAVEIHIKELLDLGEIKKVGQNCEVEITTPVIVAWHNGKARMVGDCRALNPYTVPDRYPMPKIQITLTQISQAVYISNMDSLK</sequence>
<evidence type="ECO:0000313" key="2">
    <source>
        <dbReference type="Proteomes" id="UP000765509"/>
    </source>
</evidence>
<gene>
    <name evidence="1" type="ORF">O181_091796</name>
</gene>
<name>A0A9Q3PA01_9BASI</name>
<dbReference type="OrthoDB" id="5920460at2759"/>
<dbReference type="InterPro" id="IPR043502">
    <property type="entry name" value="DNA/RNA_pol_sf"/>
</dbReference>
<dbReference type="Proteomes" id="UP000765509">
    <property type="component" value="Unassembled WGS sequence"/>
</dbReference>
<proteinExistence type="predicted"/>